<dbReference type="EMBL" id="MIPY01000041">
    <property type="protein sequence ID" value="OES25710.1"/>
    <property type="molecule type" value="Genomic_DNA"/>
</dbReference>
<dbReference type="GO" id="GO:0006950">
    <property type="term" value="P:response to stress"/>
    <property type="evidence" value="ECO:0007669"/>
    <property type="project" value="UniProtKB-ARBA"/>
</dbReference>
<proteinExistence type="predicted"/>
<dbReference type="Proteomes" id="UP000063991">
    <property type="component" value="Chromosome"/>
</dbReference>
<dbReference type="EMBL" id="CP014323">
    <property type="protein sequence ID" value="AMJ98513.1"/>
    <property type="molecule type" value="Genomic_DNA"/>
</dbReference>
<accession>A0A126PZS8</accession>
<sequence>MLTTNQIQSHFVDIIDIAKTRYPLQQWLHKTPTIEVSPLKGQNGLAYSTGHIIINSAFLSTSAVGCLRKTICHEIAHLVVGIQQAHNKKWESVFDELCSLAVDLSSKRHEIEKQQVKDNIPYKYRLLGYLTDDRVLDLGGAYRRTKKYLSYDGNHSFLGVRITSYKYVDYKAPLPKEIIQDKHLKELV</sequence>
<evidence type="ECO:0000313" key="2">
    <source>
        <dbReference type="EMBL" id="OES25710.1"/>
    </source>
</evidence>
<dbReference type="RefSeq" id="WP_015068521.1">
    <property type="nucleotide sequence ID" value="NZ_CP014323.1"/>
</dbReference>
<dbReference type="PATRIC" id="fig|28108.61.peg.4513"/>
<evidence type="ECO:0000313" key="4">
    <source>
        <dbReference type="Proteomes" id="UP000095392"/>
    </source>
</evidence>
<dbReference type="Proteomes" id="UP000095392">
    <property type="component" value="Unassembled WGS sequence"/>
</dbReference>
<evidence type="ECO:0000313" key="3">
    <source>
        <dbReference type="Proteomes" id="UP000063991"/>
    </source>
</evidence>
<organism evidence="1 3">
    <name type="scientific">Alteromonas macleodii</name>
    <name type="common">Pseudoalteromonas macleodii</name>
    <dbReference type="NCBI Taxonomy" id="28108"/>
    <lineage>
        <taxon>Bacteria</taxon>
        <taxon>Pseudomonadati</taxon>
        <taxon>Pseudomonadota</taxon>
        <taxon>Gammaproteobacteria</taxon>
        <taxon>Alteromonadales</taxon>
        <taxon>Alteromonadaceae</taxon>
        <taxon>Alteromonas/Salinimonas group</taxon>
        <taxon>Alteromonas</taxon>
    </lineage>
</organism>
<dbReference type="AlphaFoldDB" id="A0A126PZS8"/>
<protein>
    <submittedName>
        <fullName evidence="2">SprT-like family protein</fullName>
    </submittedName>
</protein>
<dbReference type="OrthoDB" id="6384088at2"/>
<dbReference type="Gene3D" id="3.30.2010.10">
    <property type="entry name" value="Metalloproteases ('zincins'), catalytic domain"/>
    <property type="match status" value="1"/>
</dbReference>
<gene>
    <name evidence="1" type="ORF">AVL55_10250</name>
    <name evidence="2" type="ORF">BFV95_4392</name>
</gene>
<evidence type="ECO:0000313" key="1">
    <source>
        <dbReference type="EMBL" id="AMJ98513.1"/>
    </source>
</evidence>
<keyword evidence="4" id="KW-1185">Reference proteome</keyword>
<name>A0A126PZS8_ALTMA</name>
<reference evidence="2 4" key="2">
    <citation type="submission" date="2016-09" db="EMBL/GenBank/DDBJ databases">
        <title>Draft Genome Sequence of four Alteromonas macleodii strains isolated from copper coupons and grown long-term at elevated copper levels.</title>
        <authorList>
            <person name="Cusick K."/>
            <person name="Dale J."/>
            <person name="Little B."/>
            <person name="Biffinger J."/>
        </authorList>
    </citation>
    <scope>NUCLEOTIDE SEQUENCE [LARGE SCALE GENOMIC DNA]</scope>
    <source>
        <strain evidence="2 4">KCP01</strain>
    </source>
</reference>
<reference evidence="1 3" key="1">
    <citation type="submission" date="2015-12" db="EMBL/GenBank/DDBJ databases">
        <authorList>
            <person name="Shamseldin A."/>
            <person name="Moawad H."/>
            <person name="Abd El-Rahim W.M."/>
            <person name="Sadowsky M.J."/>
        </authorList>
    </citation>
    <scope>NUCLEOTIDE SEQUENCE [LARGE SCALE GENOMIC DNA]</scope>
    <source>
        <strain evidence="1 3">D7</strain>
    </source>
</reference>